<feature type="domain" description="PTS EIIA type-2" evidence="2">
    <location>
        <begin position="493"/>
        <end position="633"/>
    </location>
</feature>
<dbReference type="SUPFAM" id="SSF63520">
    <property type="entry name" value="PTS-regulatory domain, PRD"/>
    <property type="match status" value="1"/>
</dbReference>
<dbReference type="OrthoDB" id="6628642at2"/>
<dbReference type="Gene3D" id="1.10.10.10">
    <property type="entry name" value="Winged helix-like DNA-binding domain superfamily/Winged helix DNA-binding domain"/>
    <property type="match status" value="1"/>
</dbReference>
<dbReference type="InterPro" id="IPR011608">
    <property type="entry name" value="PRD"/>
</dbReference>
<dbReference type="KEGG" id="paj:PAJ_1641"/>
<dbReference type="PANTHER" id="PTHR30185">
    <property type="entry name" value="CRYPTIC BETA-GLUCOSIDE BGL OPERON ANTITERMINATOR"/>
    <property type="match status" value="1"/>
</dbReference>
<evidence type="ECO:0000256" key="1">
    <source>
        <dbReference type="ARBA" id="ARBA00022737"/>
    </source>
</evidence>
<dbReference type="CDD" id="cd05568">
    <property type="entry name" value="PTS_IIB_bgl_like"/>
    <property type="match status" value="1"/>
</dbReference>
<keyword evidence="1" id="KW-0677">Repeat</keyword>
<protein>
    <submittedName>
        <fullName evidence="5">Probable licABCH operon regulator LicR</fullName>
    </submittedName>
</protein>
<dbReference type="EMBL" id="AP012032">
    <property type="protein sequence ID" value="BAK11721.1"/>
    <property type="molecule type" value="Genomic_DNA"/>
</dbReference>
<dbReference type="eggNOG" id="COG3711">
    <property type="taxonomic scope" value="Bacteria"/>
</dbReference>
<dbReference type="PROSITE" id="PS51094">
    <property type="entry name" value="PTS_EIIA_TYPE_2"/>
    <property type="match status" value="1"/>
</dbReference>
<dbReference type="PATRIC" id="fig|932677.3.peg.1920"/>
<proteinExistence type="predicted"/>
<dbReference type="eggNOG" id="COG1762">
    <property type="taxonomic scope" value="Bacteria"/>
</dbReference>
<dbReference type="CDD" id="cd00211">
    <property type="entry name" value="PTS_IIA_fru"/>
    <property type="match status" value="1"/>
</dbReference>
<dbReference type="InterPro" id="IPR036634">
    <property type="entry name" value="PRD_sf"/>
</dbReference>
<sequence length="635" mass="72075">MRLFTSKRVRDIFMTLAQGDITQAALAKEMKVSTRTIRTDLKEVGDIVSQSGNRLIYSRKNGFSLQISEPEALQVLLDQCQRPWNETRSGAQRRAAMLEALLFDEQGVRLAEREAEWFISIYSLRNDITLLKRHVSLYQLRIVSEGEDIFTLKGSEIAFRRCIYDHRLRLTQATDEDSYVGPVTAYPDCKNALSHCLAEKRVAISDANLRFLSLITGIAQERMARGKWLRDFEFCDAEPGWKTLAEAVLQSLCANPAMPFSQSEIDFMAMNLVAFCTTTSSHNLVSEQYAVERTIMNHFLSYVSTSWFIHVNYDALSQATLLSHIRAMRIRVNNAITIVNPLLEQIKRHYPLMYELTLSAFSELDQFFKATVSADEIGYLVMHIGAILEDSISHHSGQGMRALVVSDQGMASTRVVCQKILSMYPGLDIVRQISVEQYSLLPEVDEDIVISLVNIVEKNKRIILLPPFPERGQLENIKYYLVSETQPVNAMLTYFSADNFFVLNAGDYTRSSLITFLCDRLTAQGRVTDHFLSSVLDREARASTLLDDKIAIPHPLGPVAVRTAVSVAIFPEGIEWDSGKQVKLVFMLAISEDQFIDSMLIYDFLTNILDDDIIEKISQCKNYNEFITASKKYFL</sequence>
<evidence type="ECO:0000259" key="4">
    <source>
        <dbReference type="PROSITE" id="PS51372"/>
    </source>
</evidence>
<feature type="domain" description="PRD" evidence="4">
    <location>
        <begin position="287"/>
        <end position="394"/>
    </location>
</feature>
<evidence type="ECO:0000259" key="2">
    <source>
        <dbReference type="PROSITE" id="PS51094"/>
    </source>
</evidence>
<evidence type="ECO:0000313" key="6">
    <source>
        <dbReference type="Proteomes" id="UP000006690"/>
    </source>
</evidence>
<dbReference type="AlphaFoldDB" id="A0A0H3KXD2"/>
<dbReference type="SUPFAM" id="SSF55804">
    <property type="entry name" value="Phoshotransferase/anion transport protein"/>
    <property type="match status" value="1"/>
</dbReference>
<dbReference type="Proteomes" id="UP000006690">
    <property type="component" value="Chromosome"/>
</dbReference>
<dbReference type="Pfam" id="PF00359">
    <property type="entry name" value="PTS_EIIA_2"/>
    <property type="match status" value="1"/>
</dbReference>
<evidence type="ECO:0000313" key="5">
    <source>
        <dbReference type="EMBL" id="BAK11721.1"/>
    </source>
</evidence>
<dbReference type="Pfam" id="PF00874">
    <property type="entry name" value="PRD"/>
    <property type="match status" value="1"/>
</dbReference>
<dbReference type="GO" id="GO:0006355">
    <property type="term" value="P:regulation of DNA-templated transcription"/>
    <property type="evidence" value="ECO:0007669"/>
    <property type="project" value="InterPro"/>
</dbReference>
<reference evidence="6" key="1">
    <citation type="journal article" date="2012" name="Appl. Microbiol. Biotechnol.">
        <title>The complete genome sequence of Pantoea ananatis AJ13355, an organism with great biotechnological potential.</title>
        <authorList>
            <person name="Hara Y."/>
            <person name="Kadotani N."/>
            <person name="Izui H."/>
            <person name="Katashkina J.I."/>
            <person name="Kuvaeva T.M."/>
            <person name="Andreeva I.G."/>
            <person name="Golubeva L.I."/>
            <person name="Malko D.B."/>
            <person name="Makeev V.J."/>
            <person name="Mashko S.V."/>
            <person name="Kozlov Y.I."/>
        </authorList>
    </citation>
    <scope>NUCLEOTIDE SEQUENCE [LARGE SCALE GENOMIC DNA]</scope>
    <source>
        <strain evidence="6">AJ13355</strain>
    </source>
</reference>
<dbReference type="Gene3D" id="1.10.1790.10">
    <property type="entry name" value="PRD domain"/>
    <property type="match status" value="1"/>
</dbReference>
<dbReference type="InterPro" id="IPR016152">
    <property type="entry name" value="PTrfase/Anion_transptr"/>
</dbReference>
<dbReference type="PANTHER" id="PTHR30185:SF13">
    <property type="entry name" value="LICABCH OPERON REGULATOR-RELATED"/>
    <property type="match status" value="1"/>
</dbReference>
<feature type="domain" description="PTS EIIB type-2" evidence="3">
    <location>
        <begin position="400"/>
        <end position="489"/>
    </location>
</feature>
<dbReference type="HOGENOM" id="CLU_013442_5_1_6"/>
<dbReference type="InterPro" id="IPR002178">
    <property type="entry name" value="PTS_EIIA_type-2_dom"/>
</dbReference>
<dbReference type="GO" id="GO:0009401">
    <property type="term" value="P:phosphoenolpyruvate-dependent sugar phosphotransferase system"/>
    <property type="evidence" value="ECO:0007669"/>
    <property type="project" value="InterPro"/>
</dbReference>
<name>A0A0H3KXD2_PANAA</name>
<dbReference type="InterPro" id="IPR013011">
    <property type="entry name" value="PTS_EIIB_2"/>
</dbReference>
<organism evidence="5 6">
    <name type="scientific">Pantoea ananatis (strain AJ13355)</name>
    <dbReference type="NCBI Taxonomy" id="932677"/>
    <lineage>
        <taxon>Bacteria</taxon>
        <taxon>Pseudomonadati</taxon>
        <taxon>Pseudomonadota</taxon>
        <taxon>Gammaproteobacteria</taxon>
        <taxon>Enterobacterales</taxon>
        <taxon>Erwiniaceae</taxon>
        <taxon>Pantoea</taxon>
    </lineage>
</organism>
<gene>
    <name evidence="5" type="primary">licR</name>
    <name evidence="5" type="ordered locus">PAJ_1641</name>
</gene>
<dbReference type="InterPro" id="IPR050661">
    <property type="entry name" value="BglG_antiterminators"/>
</dbReference>
<dbReference type="PROSITE" id="PS51372">
    <property type="entry name" value="PRD_2"/>
    <property type="match status" value="1"/>
</dbReference>
<evidence type="ECO:0000259" key="3">
    <source>
        <dbReference type="PROSITE" id="PS51099"/>
    </source>
</evidence>
<dbReference type="GO" id="GO:0008982">
    <property type="term" value="F:protein-N(PI)-phosphohistidine-sugar phosphotransferase activity"/>
    <property type="evidence" value="ECO:0007669"/>
    <property type="project" value="InterPro"/>
</dbReference>
<dbReference type="PROSITE" id="PS51099">
    <property type="entry name" value="PTS_EIIB_TYPE_2"/>
    <property type="match status" value="1"/>
</dbReference>
<dbReference type="Gene3D" id="3.40.930.10">
    <property type="entry name" value="Mannitol-specific EII, Chain A"/>
    <property type="match status" value="1"/>
</dbReference>
<dbReference type="InterPro" id="IPR036388">
    <property type="entry name" value="WH-like_DNA-bd_sf"/>
</dbReference>
<accession>A0A0H3KXD2</accession>